<evidence type="ECO:0000259" key="9">
    <source>
        <dbReference type="Pfam" id="PF02225"/>
    </source>
</evidence>
<dbReference type="GO" id="GO:0046872">
    <property type="term" value="F:metal ion binding"/>
    <property type="evidence" value="ECO:0007669"/>
    <property type="project" value="UniProtKB-KW"/>
</dbReference>
<protein>
    <recommendedName>
        <fullName evidence="7">Peptide hydrolase</fullName>
        <ecNumber evidence="7">3.4.-.-</ecNumber>
    </recommendedName>
</protein>
<keyword evidence="6 7" id="KW-0862">Zinc</keyword>
<keyword evidence="5 7" id="KW-0378">Hydrolase</keyword>
<evidence type="ECO:0000313" key="12">
    <source>
        <dbReference type="Proteomes" id="UP000663843"/>
    </source>
</evidence>
<evidence type="ECO:0000256" key="5">
    <source>
        <dbReference type="ARBA" id="ARBA00022801"/>
    </source>
</evidence>
<dbReference type="GO" id="GO:0006508">
    <property type="term" value="P:proteolysis"/>
    <property type="evidence" value="ECO:0007669"/>
    <property type="project" value="UniProtKB-KW"/>
</dbReference>
<reference evidence="11" key="1">
    <citation type="submission" date="2021-01" db="EMBL/GenBank/DDBJ databases">
        <authorList>
            <person name="Kaushik A."/>
        </authorList>
    </citation>
    <scope>NUCLEOTIDE SEQUENCE</scope>
    <source>
        <strain evidence="11">AG2-2IIIB</strain>
    </source>
</reference>
<dbReference type="InterPro" id="IPR046450">
    <property type="entry name" value="PA_dom_sf"/>
</dbReference>
<dbReference type="AlphaFoldDB" id="A0A8H3DP69"/>
<dbReference type="EMBL" id="CAJMWT010009131">
    <property type="protein sequence ID" value="CAE6537068.1"/>
    <property type="molecule type" value="Genomic_DNA"/>
</dbReference>
<proteinExistence type="inferred from homology"/>
<sequence>MVHANKWQEFADRGGGSRSSGTKGYNLSVDYVYNLAKTAGYNVIRQGIPSSQWELYSQSLKIGDREFTRDDFIAFTNSPATVEDGIKTNLVFVPPGESGPGCSISDYADLNVTGQAVLIACGTCPFTTKCALAKEAGAAAVIIYNNIPHQGAFSSLISFDLSDSIPMVSIGLENAQPYIAKLNQTSTPGEPVTVALKIDSAVRDVSDNIIAQTTWGNQSNVIHIGSHLDSVPAGPGLNDNGSGSATVAELLVQLAKFKPSNNAVRFSWWVYEGENQETGSGSSGSQGYVDSLSEDEKKIAFYINLDMPASPNYIYGIHDGDDSSGENGSTPPPGSGALEKLFQDDFEAKRLPWIAYPFNFGSDYQPFLDAGIPVRGLATGASDIKSESEAVIFGGHAGVPYDTCYHATCDKLDNLAHDAFLVNARSVAHVIATAAESTAAVDVEKAAGAAKSKVQTKRTSGGFIMRLDRSCGRCHQER</sequence>
<name>A0A8H3DP69_9AGAM</name>
<dbReference type="Proteomes" id="UP000663843">
    <property type="component" value="Unassembled WGS sequence"/>
</dbReference>
<feature type="domain" description="PA" evidence="9">
    <location>
        <begin position="90"/>
        <end position="176"/>
    </location>
</feature>
<dbReference type="Pfam" id="PF04389">
    <property type="entry name" value="Peptidase_M28"/>
    <property type="match status" value="1"/>
</dbReference>
<evidence type="ECO:0000259" key="10">
    <source>
        <dbReference type="Pfam" id="PF04389"/>
    </source>
</evidence>
<evidence type="ECO:0000256" key="3">
    <source>
        <dbReference type="ARBA" id="ARBA00022670"/>
    </source>
</evidence>
<dbReference type="InterPro" id="IPR003137">
    <property type="entry name" value="PA_domain"/>
</dbReference>
<dbReference type="Gene3D" id="3.40.630.10">
    <property type="entry name" value="Zn peptidases"/>
    <property type="match status" value="1"/>
</dbReference>
<comment type="caution">
    <text evidence="11">The sequence shown here is derived from an EMBL/GenBank/DDBJ whole genome shotgun (WGS) entry which is preliminary data.</text>
</comment>
<dbReference type="SUPFAM" id="SSF53187">
    <property type="entry name" value="Zn-dependent exopeptidases"/>
    <property type="match status" value="1"/>
</dbReference>
<evidence type="ECO:0000256" key="8">
    <source>
        <dbReference type="SAM" id="MobiDB-lite"/>
    </source>
</evidence>
<dbReference type="Pfam" id="PF02225">
    <property type="entry name" value="PA"/>
    <property type="match status" value="1"/>
</dbReference>
<dbReference type="Gene3D" id="3.50.30.30">
    <property type="match status" value="1"/>
</dbReference>
<comment type="similarity">
    <text evidence="2">Belongs to the peptidase M28 family. M28B subfamily.</text>
</comment>
<dbReference type="GO" id="GO:0008235">
    <property type="term" value="F:metalloexopeptidase activity"/>
    <property type="evidence" value="ECO:0007669"/>
    <property type="project" value="InterPro"/>
</dbReference>
<evidence type="ECO:0000256" key="1">
    <source>
        <dbReference type="ARBA" id="ARBA00001947"/>
    </source>
</evidence>
<gene>
    <name evidence="11" type="ORF">RDB_LOCUS188374</name>
</gene>
<accession>A0A8H3DP69</accession>
<evidence type="ECO:0000256" key="4">
    <source>
        <dbReference type="ARBA" id="ARBA00022723"/>
    </source>
</evidence>
<evidence type="ECO:0000313" key="11">
    <source>
        <dbReference type="EMBL" id="CAE6537068.1"/>
    </source>
</evidence>
<dbReference type="PANTHER" id="PTHR12147:SF26">
    <property type="entry name" value="PEPTIDASE M28 DOMAIN-CONTAINING PROTEIN"/>
    <property type="match status" value="1"/>
</dbReference>
<feature type="region of interest" description="Disordered" evidence="8">
    <location>
        <begin position="1"/>
        <end position="20"/>
    </location>
</feature>
<keyword evidence="4 7" id="KW-0479">Metal-binding</keyword>
<dbReference type="EC" id="3.4.-.-" evidence="7"/>
<dbReference type="SUPFAM" id="SSF52025">
    <property type="entry name" value="PA domain"/>
    <property type="match status" value="1"/>
</dbReference>
<dbReference type="PANTHER" id="PTHR12147">
    <property type="entry name" value="METALLOPEPTIDASE M28 FAMILY MEMBER"/>
    <property type="match status" value="1"/>
</dbReference>
<evidence type="ECO:0000256" key="7">
    <source>
        <dbReference type="RuleBase" id="RU361240"/>
    </source>
</evidence>
<evidence type="ECO:0000256" key="2">
    <source>
        <dbReference type="ARBA" id="ARBA00005634"/>
    </source>
</evidence>
<feature type="domain" description="Peptidase M28" evidence="10">
    <location>
        <begin position="208"/>
        <end position="430"/>
    </location>
</feature>
<dbReference type="InterPro" id="IPR007484">
    <property type="entry name" value="Peptidase_M28"/>
</dbReference>
<dbReference type="InterPro" id="IPR045175">
    <property type="entry name" value="M28_fam"/>
</dbReference>
<evidence type="ECO:0000256" key="6">
    <source>
        <dbReference type="ARBA" id="ARBA00022833"/>
    </source>
</evidence>
<keyword evidence="3 7" id="KW-0645">Protease</keyword>
<comment type="cofactor">
    <cofactor evidence="1">
        <name>Zn(2+)</name>
        <dbReference type="ChEBI" id="CHEBI:29105"/>
    </cofactor>
</comment>
<organism evidence="11 12">
    <name type="scientific">Rhizoctonia solani</name>
    <dbReference type="NCBI Taxonomy" id="456999"/>
    <lineage>
        <taxon>Eukaryota</taxon>
        <taxon>Fungi</taxon>
        <taxon>Dikarya</taxon>
        <taxon>Basidiomycota</taxon>
        <taxon>Agaricomycotina</taxon>
        <taxon>Agaricomycetes</taxon>
        <taxon>Cantharellales</taxon>
        <taxon>Ceratobasidiaceae</taxon>
        <taxon>Rhizoctonia</taxon>
    </lineage>
</organism>